<evidence type="ECO:0000313" key="2">
    <source>
        <dbReference type="EMBL" id="KFG59654.1"/>
    </source>
</evidence>
<feature type="region of interest" description="Disordered" evidence="1">
    <location>
        <begin position="1211"/>
        <end position="1237"/>
    </location>
</feature>
<proteinExistence type="predicted"/>
<sequence length="1265" mass="133832">MAIVNTPSDPPTYAVGIVPSTFVYGSPALFSSSPSSSSSCSSSSSSTSTPMSQGVLTAPRLSGVSDGARKLSPVSYLHRGSPSPVSLAVSSESATMATECGSSPAALHADERGAVAKTPVRDAGGAASVPSGSTSLKGGDMSPPLRGTFGLTTSSSSASREAAQFLCVAATPHGSSLRVGRQRENGEALRTAGSVGRQPSPPSSFSASLPQTRTLETVPLASVEEAAEPVLQRADETLGSRSSHVVFQRRVLSAQQVPLRCLDGNAFCAWVGATRSSRSREVVSPAGRATAQAAVSSRRTLPSAPAVVQVLPTPQTQRLALAAANAVSGDGTRRQAASRPARPQPGLATSSAYIRATTCPAVNRREDDASPRAGGPMLGTSVGSESSRVCQESRRRQQASREACGGDAKGPVVELRTGGHPKTTRRLHVEKEEDIAAKLKEHVVTNVPGRVAVWVRQGWHSALPPVATSSTTAIARQMWAQRQAPSYVVTYVLRYLPEEALHTVVIDNRQFILASTARPSKQNVPRQQHLSPARFTPHLSGAHAPRHLNCLSSSGRLPACRPASPVPRRESPAPPSLPTRAETVGSGAPEGRQRSPQVPVSGLGSAAGLVFYQPEKTPRPWGVGYWRPLVSCCFENTATPRFTSLAVPPPAPQPGARSHLAVSLSRAVAGPDWGTREEKAHSQRQELREAKIENGKAEETSAVSVDHAEGARPSAAGQKVPVRRCVSVGVNTSPHGGSLLFGPESQRRRSSDTFCPTHLFEPSSGRSTEWEPPFLDSRLMTPECASARGMLPHIVEYFFLDARAAARRGGSDKETHTRVPEAEARASGDRRSCRVSLGLGASADGDVASRGSSLSSLSHRGESRESEGDLSDRLREPVSGTPRSGRRGLYRSLSHTAAFVECRRATCEIYALEDEVQSDGASPALEGAARHRAAPGGPRRARGASVLPHAESLPEAALHPTLPPKDNAMAEWLLMSGASLAGLDLRHLGCAPRTLSDDARGDLHRETKGNSQDAQERLAEEARAADAEKTPEGREARGERTRVPKARKSVPPSPPPSARLFAAQSEGARRNLAASLVRRVSSEGSHQGVREQGDCSGRVASEAQEPEETESPRQGTTRVKELAKKWDRGASRQVSRRSSSSIPSPRHRGHERFGSVSPDYDDGVAVYARFGSVAERYLQNLKRPSSVSSAEESLAIAAFPGFARRVTEPPRGEGLWRDASGQGRLHGAESGGGGNGVSALASWEKMCEKEAAEPHKEASEAGARH</sequence>
<comment type="caution">
    <text evidence="2">The sequence shown here is derived from an EMBL/GenBank/DDBJ whole genome shotgun (WGS) entry which is preliminary data.</text>
</comment>
<feature type="region of interest" description="Disordered" evidence="1">
    <location>
        <begin position="924"/>
        <end position="946"/>
    </location>
</feature>
<dbReference type="VEuPathDB" id="ToxoDB:TGRUB_239400"/>
<feature type="compositionally biased region" description="Basic and acidic residues" evidence="1">
    <location>
        <begin position="674"/>
        <end position="699"/>
    </location>
</feature>
<feature type="compositionally biased region" description="Low complexity" evidence="1">
    <location>
        <begin position="1131"/>
        <end position="1144"/>
    </location>
</feature>
<feature type="compositionally biased region" description="Low complexity" evidence="1">
    <location>
        <begin position="31"/>
        <end position="52"/>
    </location>
</feature>
<dbReference type="EMBL" id="AFYV02002141">
    <property type="protein sequence ID" value="KFG59654.1"/>
    <property type="molecule type" value="Genomic_DNA"/>
</dbReference>
<organism evidence="2 3">
    <name type="scientific">Toxoplasma gondii RUB</name>
    <dbReference type="NCBI Taxonomy" id="935652"/>
    <lineage>
        <taxon>Eukaryota</taxon>
        <taxon>Sar</taxon>
        <taxon>Alveolata</taxon>
        <taxon>Apicomplexa</taxon>
        <taxon>Conoidasida</taxon>
        <taxon>Coccidia</taxon>
        <taxon>Eucoccidiorida</taxon>
        <taxon>Eimeriorina</taxon>
        <taxon>Sarcocystidae</taxon>
        <taxon>Toxoplasma</taxon>
    </lineage>
</organism>
<feature type="region of interest" description="Disordered" evidence="1">
    <location>
        <begin position="808"/>
        <end position="830"/>
    </location>
</feature>
<feature type="region of interest" description="Disordered" evidence="1">
    <location>
        <begin position="994"/>
        <end position="1060"/>
    </location>
</feature>
<feature type="region of interest" description="Disordered" evidence="1">
    <location>
        <begin position="30"/>
        <end position="66"/>
    </location>
</feature>
<feature type="compositionally biased region" description="Low complexity" evidence="1">
    <location>
        <begin position="849"/>
        <end position="858"/>
    </location>
</feature>
<feature type="region of interest" description="Disordered" evidence="1">
    <location>
        <begin position="1246"/>
        <end position="1265"/>
    </location>
</feature>
<feature type="region of interest" description="Disordered" evidence="1">
    <location>
        <begin position="844"/>
        <end position="887"/>
    </location>
</feature>
<feature type="region of interest" description="Disordered" evidence="1">
    <location>
        <begin position="118"/>
        <end position="143"/>
    </location>
</feature>
<name>A0A086LSN6_TOXGO</name>
<feature type="region of interest" description="Disordered" evidence="1">
    <location>
        <begin position="1076"/>
        <end position="1158"/>
    </location>
</feature>
<feature type="region of interest" description="Disordered" evidence="1">
    <location>
        <begin position="671"/>
        <end position="718"/>
    </location>
</feature>
<feature type="compositionally biased region" description="Basic and acidic residues" evidence="1">
    <location>
        <begin position="859"/>
        <end position="876"/>
    </location>
</feature>
<dbReference type="Proteomes" id="UP000028834">
    <property type="component" value="Unassembled WGS sequence"/>
</dbReference>
<feature type="compositionally biased region" description="Basic and acidic residues" evidence="1">
    <location>
        <begin position="1118"/>
        <end position="1130"/>
    </location>
</feature>
<feature type="region of interest" description="Disordered" evidence="1">
    <location>
        <begin position="177"/>
        <end position="209"/>
    </location>
</feature>
<feature type="compositionally biased region" description="Basic and acidic residues" evidence="1">
    <location>
        <begin position="809"/>
        <end position="830"/>
    </location>
</feature>
<feature type="compositionally biased region" description="Basic and acidic residues" evidence="1">
    <location>
        <begin position="995"/>
        <end position="1042"/>
    </location>
</feature>
<protein>
    <submittedName>
        <fullName evidence="2">Uncharacterized protein</fullName>
    </submittedName>
</protein>
<feature type="compositionally biased region" description="Low complexity" evidence="1">
    <location>
        <begin position="334"/>
        <end position="345"/>
    </location>
</feature>
<evidence type="ECO:0000256" key="1">
    <source>
        <dbReference type="SAM" id="MobiDB-lite"/>
    </source>
</evidence>
<feature type="region of interest" description="Disordered" evidence="1">
    <location>
        <begin position="559"/>
        <end position="600"/>
    </location>
</feature>
<accession>A0A086LSN6</accession>
<dbReference type="OrthoDB" id="10396263at2759"/>
<gene>
    <name evidence="2" type="ORF">TGRUB_239400</name>
</gene>
<evidence type="ECO:0000313" key="3">
    <source>
        <dbReference type="Proteomes" id="UP000028834"/>
    </source>
</evidence>
<dbReference type="AlphaFoldDB" id="A0A086LSN6"/>
<reference evidence="2 3" key="1">
    <citation type="submission" date="2014-05" db="EMBL/GenBank/DDBJ databases">
        <authorList>
            <person name="Sibley D."/>
            <person name="Venepally P."/>
            <person name="Karamycheva S."/>
            <person name="Hadjithomas M."/>
            <person name="Khan A."/>
            <person name="Brunk B."/>
            <person name="Roos D."/>
            <person name="Caler E."/>
            <person name="Lorenzi H."/>
        </authorList>
    </citation>
    <scope>NUCLEOTIDE SEQUENCE [LARGE SCALE GENOMIC DNA]</scope>
    <source>
        <strain evidence="2 3">RUB</strain>
    </source>
</reference>
<feature type="region of interest" description="Disordered" evidence="1">
    <location>
        <begin position="326"/>
        <end position="411"/>
    </location>
</feature>